<dbReference type="eggNOG" id="KOG1812">
    <property type="taxonomic scope" value="Eukaryota"/>
</dbReference>
<keyword evidence="3" id="KW-0479">Metal-binding</keyword>
<name>K1WHN4_MARBU</name>
<proteinExistence type="predicted"/>
<dbReference type="EMBL" id="JH921458">
    <property type="protein sequence ID" value="EKD12381.1"/>
    <property type="molecule type" value="Genomic_DNA"/>
</dbReference>
<dbReference type="InParanoid" id="K1WHN4"/>
<evidence type="ECO:0000313" key="12">
    <source>
        <dbReference type="Proteomes" id="UP000006753"/>
    </source>
</evidence>
<dbReference type="STRING" id="1072389.K1WHN4"/>
<keyword evidence="8" id="KW-0175">Coiled coil</keyword>
<evidence type="ECO:0000256" key="4">
    <source>
        <dbReference type="ARBA" id="ARBA00022737"/>
    </source>
</evidence>
<feature type="coiled-coil region" evidence="8">
    <location>
        <begin position="1165"/>
        <end position="1192"/>
    </location>
</feature>
<dbReference type="InterPro" id="IPR044066">
    <property type="entry name" value="TRIAD_supradom"/>
</dbReference>
<keyword evidence="6" id="KW-0833">Ubl conjugation pathway</keyword>
<organism evidence="11 12">
    <name type="scientific">Marssonina brunnea f. sp. multigermtubi (strain MB_m1)</name>
    <name type="common">Marssonina leaf spot fungus</name>
    <dbReference type="NCBI Taxonomy" id="1072389"/>
    <lineage>
        <taxon>Eukaryota</taxon>
        <taxon>Fungi</taxon>
        <taxon>Dikarya</taxon>
        <taxon>Ascomycota</taxon>
        <taxon>Pezizomycotina</taxon>
        <taxon>Leotiomycetes</taxon>
        <taxon>Helotiales</taxon>
        <taxon>Drepanopezizaceae</taxon>
        <taxon>Drepanopeziza</taxon>
    </lineage>
</organism>
<dbReference type="HOGENOM" id="CLU_263829_0_0_1"/>
<dbReference type="Pfam" id="PF26200">
    <property type="entry name" value="Rcat_RNF216"/>
    <property type="match status" value="1"/>
</dbReference>
<dbReference type="CDD" id="cd20339">
    <property type="entry name" value="BRcat_RBR_RNF216"/>
    <property type="match status" value="1"/>
</dbReference>
<evidence type="ECO:0000256" key="8">
    <source>
        <dbReference type="SAM" id="Coils"/>
    </source>
</evidence>
<dbReference type="PANTHER" id="PTHR22770">
    <property type="entry name" value="UBIQUITIN CONJUGATING ENZYME 7 INTERACTING PROTEIN-RELATED"/>
    <property type="match status" value="1"/>
</dbReference>
<keyword evidence="5" id="KW-0863">Zinc-finger</keyword>
<comment type="pathway">
    <text evidence="1">Protein modification; protein ubiquitination.</text>
</comment>
<dbReference type="AlphaFoldDB" id="K1WHN4"/>
<feature type="region of interest" description="Disordered" evidence="9">
    <location>
        <begin position="1115"/>
        <end position="1134"/>
    </location>
</feature>
<evidence type="ECO:0000256" key="1">
    <source>
        <dbReference type="ARBA" id="ARBA00004906"/>
    </source>
</evidence>
<evidence type="ECO:0000256" key="3">
    <source>
        <dbReference type="ARBA" id="ARBA00022723"/>
    </source>
</evidence>
<keyword evidence="7" id="KW-0862">Zinc</keyword>
<dbReference type="PROSITE" id="PS51873">
    <property type="entry name" value="TRIAD"/>
    <property type="match status" value="1"/>
</dbReference>
<protein>
    <submittedName>
        <fullName evidence="11">Ring finger protein</fullName>
    </submittedName>
</protein>
<feature type="coiled-coil region" evidence="8">
    <location>
        <begin position="1052"/>
        <end position="1079"/>
    </location>
</feature>
<sequence>MNAISQVAFDNGGPVRPPAGSVIDLTSDSEEGEDVFADSLESPFKNERPDAMNRKLPEPAAEVENLPPSVLPPIHQPVLPPLQRRPELANRQAVWEDYFLVQEFNDEVVAGAFDFEGDLAMHPLPPQQAPASPDSAPAVPASMLSAQQNVPTEAASRVTCIDTLVDMFPDICRDYVSELYDTISKSSQVLITHILDKIDKGTPYPNAKDKQKVLKRKREVDEDQEAARKYGAPEREMSAAIGGVRPFIAKILSLEFTRTPISFIASTCSQTKYRLFSAYEILEEAQRTYNKDQDPPYVMLKNARRGDDYSPAKTAAYLASPAGLNGVVDQEKVEIYEELQAARRIRDKADQRRAAERAAEAEEAENVARAEADGTMSECGCCYCDYPMNRMVHCNGDEMHWFCRGCAKRNAEVEVGKSKYELLCMSTDKCSGGFSSDQRAQFLDDNTKVALERNEQEANLRLAGIENLASCPFCPFAAEYPPVEVNREFRCQDSECERVSCRLCKLDSHIPKTCEENAKENGLSIRRQIEEAMSAAMIRKCNKCGTPFVKEEGCNKMSCTRNGCRNIQCYVCSKSCDYNHFNDPSRGGKLGNCPLFESAEKRHNEEVQKAEKDTLAKILADHPEYTEDDLKVKVSENVRKAEEKRKERVDPVLRHIEVMQARAGRPGLRASPFPPDHNSLPLVPQHPLRDDFRNDDDSGDEMDLDQAEGIAFPGLLPQIRARVFAPQFRAPPPRIAAQVRGDDILRQVELAPVDLALLREQMNRIHARRAELAVPQAAAQERFDNAAMRKKRDFEAAARVRYLQAMIRSRGGGPLDGPVPPAPQERLLRPANAPEVAVGEQLAPNQDHSRELGFLQGWEPAGREVYRQQRMARYHDDGERGIMQNMGPELQVALMEGPLGRPAVQILKGRQAAPEDVSVVGSAEAPPDERIVGRGERNHGRQAVANGNQTQFNHIHAQPLQPAGMYGRAAALRQAFHARIRQRALEGNLVDIARKQDQAAAARARHRIGLGLGAEIDAAQRRDDVEAGAGGIQREKAVGREGRLPIIGADGGNAHVKNIEELELELRNALEAEKRNKKTAARAEQLRSPLENLERDLALPARLFMAVRRDLPPAQPMPGPAPERGAVEGPNAQQRQRIGDIAHRSFGAPLRGHHRKDGVNHGLQIDAVARALDRARQHAQQQAEQRAQQQAQQYAAMIAAQQQAQQQARQQAAAMIARLNAGPAPRYPGIAGELWGEMRRGVVLPRVRKAGKYAHLERELMEEAEREKSGTE</sequence>
<evidence type="ECO:0000256" key="5">
    <source>
        <dbReference type="ARBA" id="ARBA00022771"/>
    </source>
</evidence>
<feature type="domain" description="RING-type" evidence="10">
    <location>
        <begin position="375"/>
        <end position="597"/>
    </location>
</feature>
<dbReference type="OrthoDB" id="10009520at2759"/>
<dbReference type="PANTHER" id="PTHR22770:SF47">
    <property type="entry name" value="E3 UBIQUITIN-PROTEIN LIGASE RNF216"/>
    <property type="match status" value="1"/>
</dbReference>
<dbReference type="GO" id="GO:0008270">
    <property type="term" value="F:zinc ion binding"/>
    <property type="evidence" value="ECO:0007669"/>
    <property type="project" value="UniProtKB-KW"/>
</dbReference>
<evidence type="ECO:0000256" key="2">
    <source>
        <dbReference type="ARBA" id="ARBA00022679"/>
    </source>
</evidence>
<gene>
    <name evidence="11" type="ORF">MBM_09415</name>
</gene>
<dbReference type="InterPro" id="IPR047545">
    <property type="entry name" value="BRcat_RBR_RNF216"/>
</dbReference>
<evidence type="ECO:0000256" key="7">
    <source>
        <dbReference type="ARBA" id="ARBA00022833"/>
    </source>
</evidence>
<dbReference type="InterPro" id="IPR047544">
    <property type="entry name" value="RING-HC_RBR_RNF216"/>
</dbReference>
<dbReference type="Gene3D" id="1.20.120.1750">
    <property type="match status" value="1"/>
</dbReference>
<keyword evidence="2" id="KW-0808">Transferase</keyword>
<dbReference type="InterPro" id="IPR051628">
    <property type="entry name" value="LUBAC_E3_Ligases"/>
</dbReference>
<evidence type="ECO:0000313" key="11">
    <source>
        <dbReference type="EMBL" id="EKD12381.1"/>
    </source>
</evidence>
<reference evidence="11 12" key="1">
    <citation type="journal article" date="2012" name="BMC Genomics">
        <title>Sequencing the genome of Marssonina brunnea reveals fungus-poplar co-evolution.</title>
        <authorList>
            <person name="Zhu S."/>
            <person name="Cao Y.-Z."/>
            <person name="Jiang C."/>
            <person name="Tan B.-Y."/>
            <person name="Wang Z."/>
            <person name="Feng S."/>
            <person name="Zhang L."/>
            <person name="Su X.-H."/>
            <person name="Brejova B."/>
            <person name="Vinar T."/>
            <person name="Xu M."/>
            <person name="Wang M.-X."/>
            <person name="Zhang S.-G."/>
            <person name="Huang M.-R."/>
            <person name="Wu R."/>
            <person name="Zhou Y."/>
        </authorList>
    </citation>
    <scope>NUCLEOTIDE SEQUENCE [LARGE SCALE GENOMIC DNA]</scope>
    <source>
        <strain evidence="11 12">MB_m1</strain>
    </source>
</reference>
<dbReference type="Proteomes" id="UP000006753">
    <property type="component" value="Unassembled WGS sequence"/>
</dbReference>
<evidence type="ECO:0000259" key="10">
    <source>
        <dbReference type="PROSITE" id="PS51873"/>
    </source>
</evidence>
<dbReference type="CDD" id="cd16630">
    <property type="entry name" value="RING-HC_RBR_RNF216"/>
    <property type="match status" value="1"/>
</dbReference>
<dbReference type="InterPro" id="IPR047546">
    <property type="entry name" value="Rcat_RBR_RNF216"/>
</dbReference>
<feature type="compositionally biased region" description="Acidic residues" evidence="9">
    <location>
        <begin position="27"/>
        <end position="36"/>
    </location>
</feature>
<keyword evidence="12" id="KW-1185">Reference proteome</keyword>
<dbReference type="KEGG" id="mbe:MBM_09415"/>
<dbReference type="GO" id="GO:0016740">
    <property type="term" value="F:transferase activity"/>
    <property type="evidence" value="ECO:0007669"/>
    <property type="project" value="UniProtKB-KW"/>
</dbReference>
<evidence type="ECO:0000256" key="9">
    <source>
        <dbReference type="SAM" id="MobiDB-lite"/>
    </source>
</evidence>
<dbReference type="CDD" id="cd20353">
    <property type="entry name" value="Rcat_RBR_RNF216"/>
    <property type="match status" value="1"/>
</dbReference>
<accession>K1WHN4</accession>
<dbReference type="SUPFAM" id="SSF57850">
    <property type="entry name" value="RING/U-box"/>
    <property type="match status" value="1"/>
</dbReference>
<feature type="region of interest" description="Disordered" evidence="9">
    <location>
        <begin position="1"/>
        <end position="52"/>
    </location>
</feature>
<evidence type="ECO:0000256" key="6">
    <source>
        <dbReference type="ARBA" id="ARBA00022786"/>
    </source>
</evidence>
<keyword evidence="4" id="KW-0677">Repeat</keyword>